<evidence type="ECO:0000313" key="1">
    <source>
        <dbReference type="EMBL" id="TFD30539.1"/>
    </source>
</evidence>
<evidence type="ECO:0008006" key="3">
    <source>
        <dbReference type="Google" id="ProtNLM"/>
    </source>
</evidence>
<gene>
    <name evidence="1" type="ORF">E3T49_07860</name>
</gene>
<proteinExistence type="predicted"/>
<accession>A0A4Y8JX52</accession>
<comment type="caution">
    <text evidence="1">The sequence shown here is derived from an EMBL/GenBank/DDBJ whole genome shotgun (WGS) entry which is preliminary data.</text>
</comment>
<organism evidence="1 2">
    <name type="scientific">Cryobacterium cryoconiti</name>
    <dbReference type="NCBI Taxonomy" id="1259239"/>
    <lineage>
        <taxon>Bacteria</taxon>
        <taxon>Bacillati</taxon>
        <taxon>Actinomycetota</taxon>
        <taxon>Actinomycetes</taxon>
        <taxon>Micrococcales</taxon>
        <taxon>Microbacteriaceae</taxon>
        <taxon>Cryobacterium</taxon>
    </lineage>
</organism>
<evidence type="ECO:0000313" key="2">
    <source>
        <dbReference type="Proteomes" id="UP000297472"/>
    </source>
</evidence>
<keyword evidence="2" id="KW-1185">Reference proteome</keyword>
<dbReference type="InterPro" id="IPR014717">
    <property type="entry name" value="Transl_elong_EF1B/ribsomal_bS6"/>
</dbReference>
<dbReference type="OrthoDB" id="5149329at2"/>
<name>A0A4Y8JX52_9MICO</name>
<dbReference type="AlphaFoldDB" id="A0A4Y8JX52"/>
<dbReference type="EMBL" id="SOHA01000021">
    <property type="protein sequence ID" value="TFD30539.1"/>
    <property type="molecule type" value="Genomic_DNA"/>
</dbReference>
<sequence>MDKNRMWMIGSVLVMVLVLVLGVLLGIMPQLSATAAADEQRASVAESNAGQALILAQLKKDFEGIESLKSELIPLDASVPSGTNMPAFVTQLDALAAASQVTLTGITVSDAVPYAPVVAPIPAPVAVAEGADSTSTPTPTPTVAAIEPGAGVPPVTNDQINASNFASLAITVSVTGSYADALNFVSGLQSGERLFLVSGLTTTVKEGDEENATPGGVTATISGLVYVLVPPAAASAAAAG</sequence>
<dbReference type="Gene3D" id="3.30.70.60">
    <property type="match status" value="1"/>
</dbReference>
<protein>
    <recommendedName>
        <fullName evidence="3">Type II secretion system protein M</fullName>
    </recommendedName>
</protein>
<dbReference type="RefSeq" id="WP_134424410.1">
    <property type="nucleotide sequence ID" value="NZ_SOHA01000021.1"/>
</dbReference>
<dbReference type="Proteomes" id="UP000297472">
    <property type="component" value="Unassembled WGS sequence"/>
</dbReference>
<reference evidence="1 2" key="1">
    <citation type="submission" date="2019-03" db="EMBL/GenBank/DDBJ databases">
        <title>Genomics of glacier-inhabiting Cryobacterium strains.</title>
        <authorList>
            <person name="Liu Q."/>
            <person name="Xin Y.-H."/>
        </authorList>
    </citation>
    <scope>NUCLEOTIDE SEQUENCE [LARGE SCALE GENOMIC DNA]</scope>
    <source>
        <strain evidence="1 2">TMT1-51</strain>
    </source>
</reference>